<evidence type="ECO:0000256" key="2">
    <source>
        <dbReference type="ARBA" id="ARBA00022692"/>
    </source>
</evidence>
<dbReference type="KEGG" id="tgb:HG536_0G04520"/>
<dbReference type="InterPro" id="IPR009644">
    <property type="entry name" value="FKTN/MNN4/W02B3.4-1"/>
</dbReference>
<gene>
    <name evidence="6" type="ORF">HG536_0G04520</name>
</gene>
<reference evidence="6 7" key="1">
    <citation type="submission" date="2020-06" db="EMBL/GenBank/DDBJ databases">
        <title>The yeast mating-type switching endonuclease HO is a domesticated member of an unorthodox homing genetic element family.</title>
        <authorList>
            <person name="Coughlan A.Y."/>
            <person name="Lombardi L."/>
            <person name="Braun-Galleani S."/>
            <person name="Martos A.R."/>
            <person name="Galeote V."/>
            <person name="Bigey F."/>
            <person name="Dequin S."/>
            <person name="Byrne K.P."/>
            <person name="Wolfe K.H."/>
        </authorList>
    </citation>
    <scope>NUCLEOTIDE SEQUENCE [LARGE SCALE GENOMIC DNA]</scope>
    <source>
        <strain evidence="6 7">CBS764</strain>
    </source>
</reference>
<dbReference type="RefSeq" id="XP_037141264.1">
    <property type="nucleotide sequence ID" value="XM_037285368.1"/>
</dbReference>
<accession>A0A7G3ZM54</accession>
<dbReference type="AlphaFoldDB" id="A0A7G3ZM54"/>
<evidence type="ECO:0000313" key="7">
    <source>
        <dbReference type="Proteomes" id="UP000515788"/>
    </source>
</evidence>
<dbReference type="EMBL" id="CP059252">
    <property type="protein sequence ID" value="QLL34590.1"/>
    <property type="molecule type" value="Genomic_DNA"/>
</dbReference>
<sequence>MSLFKLGTRRLSRSSLRKFGRLLVVAAVALVVYRHVAGGAGGRDPQLAHPALMEALETYRRYRFETESSWIDSYSLQRNLLQVRKGPHRGSKVGSIEELSFYDSDPRLAWTVYLDYFMRPDLLSNEEIEFSWYDWADFGDWNKLVSLENTPLNCSVVFGKHFDVDFLHEAEAEVGDVLFLSERACYDDERWYRKQQLLRNRPDGPPSDLAGLCEPRSRGRFQLPFEVAQLHDGVRPEVFTLQARSHLLSHVAQPLSLVVLERDIGCYRLGVGQRGRGNLVQSGLLARYLEEHESEMDARGDIEFDHLAAYERFLNSSVSAGLRVEIPGLDREIAEQETVLLSPDDFEVDVREIIEELRRSKAENLLSTHESRYLESLEHSITVSPWLAKKYFPEAERIKGLIGMGSHRDLRFFKEALIWDPEEYNARLNSLIRNWLKFTRANGLITWIAHGSAYGHLYNGQRFPWDNDYDVQMPIKHLHLLSRYFNQSLILEDPREGNGKFLLDVGDSITVRTPGNGRNRIDARFIDIDSGLYVDITGLSVSSSPIHSNFKSFYDARAPSVDLKSMQKGFELPERGQELNALDVNQLADYVASHRQLFQNDQIKDVNNGKRAEKQIQTMETILQHGLTPEERYIMNRELKIYNCRNNHFMTLDLLSPLQRSLFHGAPAFFPKQNLVVLRNEYNVPAMYGFHVFEGKAFLPALHSWFTYSVLQDFTKINNKYPDLEKLKGTVSDVQIEDTDIIFKNMLQLGLVELFAIHYTSFDVTAYRVKELEIQYDETIDRSERGRLLHALWTQVSPKVSSPAKDPVIFSYERNLWREMVALLGKQKSQEIQTAVEQAVLQQLSLKAQQMHRRELPLFKIHNPSDELTDDLNTSVKPIPNANVIFKEEPDI</sequence>
<evidence type="ECO:0000256" key="1">
    <source>
        <dbReference type="ARBA" id="ARBA00004167"/>
    </source>
</evidence>
<dbReference type="PANTHER" id="PTHR15407:SF28">
    <property type="entry name" value="RIBITOL-5-PHOSPHATE TRANSFERASE FKTN"/>
    <property type="match status" value="1"/>
</dbReference>
<dbReference type="OrthoDB" id="444255at2759"/>
<dbReference type="Proteomes" id="UP000515788">
    <property type="component" value="Chromosome 7"/>
</dbReference>
<dbReference type="GeneID" id="59327831"/>
<name>A0A7G3ZM54_9SACH</name>
<dbReference type="Pfam" id="PF04991">
    <property type="entry name" value="LicD"/>
    <property type="match status" value="1"/>
</dbReference>
<organism evidence="6 7">
    <name type="scientific">Torulaspora globosa</name>
    <dbReference type="NCBI Taxonomy" id="48254"/>
    <lineage>
        <taxon>Eukaryota</taxon>
        <taxon>Fungi</taxon>
        <taxon>Dikarya</taxon>
        <taxon>Ascomycota</taxon>
        <taxon>Saccharomycotina</taxon>
        <taxon>Saccharomycetes</taxon>
        <taxon>Saccharomycetales</taxon>
        <taxon>Saccharomycetaceae</taxon>
        <taxon>Torulaspora</taxon>
    </lineage>
</organism>
<keyword evidence="2" id="KW-0812">Transmembrane</keyword>
<evidence type="ECO:0000256" key="4">
    <source>
        <dbReference type="ARBA" id="ARBA00023136"/>
    </source>
</evidence>
<feature type="domain" description="LicD/FKTN/FKRP nucleotidyltransferase" evidence="5">
    <location>
        <begin position="439"/>
        <end position="682"/>
    </location>
</feature>
<dbReference type="PANTHER" id="PTHR15407">
    <property type="entry name" value="FUKUTIN-RELATED"/>
    <property type="match status" value="1"/>
</dbReference>
<evidence type="ECO:0000256" key="3">
    <source>
        <dbReference type="ARBA" id="ARBA00022989"/>
    </source>
</evidence>
<protein>
    <recommendedName>
        <fullName evidence="5">LicD/FKTN/FKRP nucleotidyltransferase domain-containing protein</fullName>
    </recommendedName>
</protein>
<evidence type="ECO:0000259" key="5">
    <source>
        <dbReference type="Pfam" id="PF04991"/>
    </source>
</evidence>
<proteinExistence type="predicted"/>
<keyword evidence="3" id="KW-1133">Transmembrane helix</keyword>
<dbReference type="GO" id="GO:0016020">
    <property type="term" value="C:membrane"/>
    <property type="evidence" value="ECO:0007669"/>
    <property type="project" value="UniProtKB-SubCell"/>
</dbReference>
<dbReference type="GO" id="GO:0009100">
    <property type="term" value="P:glycoprotein metabolic process"/>
    <property type="evidence" value="ECO:0007669"/>
    <property type="project" value="UniProtKB-ARBA"/>
</dbReference>
<keyword evidence="4" id="KW-0472">Membrane</keyword>
<dbReference type="InterPro" id="IPR007074">
    <property type="entry name" value="LicD/FKTN/FKRP_NTP_transf"/>
</dbReference>
<keyword evidence="7" id="KW-1185">Reference proteome</keyword>
<comment type="subcellular location">
    <subcellularLocation>
        <location evidence="1">Membrane</location>
        <topology evidence="1">Single-pass membrane protein</topology>
    </subcellularLocation>
</comment>
<evidence type="ECO:0000313" key="6">
    <source>
        <dbReference type="EMBL" id="QLL34590.1"/>
    </source>
</evidence>